<feature type="transmembrane region" description="Helical" evidence="2">
    <location>
        <begin position="168"/>
        <end position="191"/>
    </location>
</feature>
<feature type="transmembrane region" description="Helical" evidence="2">
    <location>
        <begin position="381"/>
        <end position="402"/>
    </location>
</feature>
<accession>A0ABQ8WHT1</accession>
<comment type="caution">
    <text evidence="3">The sequence shown here is derived from an EMBL/GenBank/DDBJ whole genome shotgun (WGS) entry which is preliminary data.</text>
</comment>
<feature type="transmembrane region" description="Helical" evidence="2">
    <location>
        <begin position="293"/>
        <end position="309"/>
    </location>
</feature>
<feature type="region of interest" description="Disordered" evidence="1">
    <location>
        <begin position="428"/>
        <end position="453"/>
    </location>
</feature>
<feature type="compositionally biased region" description="Polar residues" evidence="1">
    <location>
        <begin position="429"/>
        <end position="442"/>
    </location>
</feature>
<gene>
    <name evidence="3" type="ORF">N7505_005295</name>
</gene>
<feature type="transmembrane region" description="Helical" evidence="2">
    <location>
        <begin position="228"/>
        <end position="247"/>
    </location>
</feature>
<feature type="transmembrane region" description="Helical" evidence="2">
    <location>
        <begin position="495"/>
        <end position="518"/>
    </location>
</feature>
<feature type="transmembrane region" description="Helical" evidence="2">
    <location>
        <begin position="530"/>
        <end position="550"/>
    </location>
</feature>
<organism evidence="3 4">
    <name type="scientific">Penicillium chrysogenum</name>
    <name type="common">Penicillium notatum</name>
    <dbReference type="NCBI Taxonomy" id="5076"/>
    <lineage>
        <taxon>Eukaryota</taxon>
        <taxon>Fungi</taxon>
        <taxon>Dikarya</taxon>
        <taxon>Ascomycota</taxon>
        <taxon>Pezizomycotina</taxon>
        <taxon>Eurotiomycetes</taxon>
        <taxon>Eurotiomycetidae</taxon>
        <taxon>Eurotiales</taxon>
        <taxon>Aspergillaceae</taxon>
        <taxon>Penicillium</taxon>
        <taxon>Penicillium chrysogenum species complex</taxon>
    </lineage>
</organism>
<dbReference type="EMBL" id="JAPVEB010000003">
    <property type="protein sequence ID" value="KAJ5269537.1"/>
    <property type="molecule type" value="Genomic_DNA"/>
</dbReference>
<dbReference type="PANTHER" id="PTHR37577:SF1">
    <property type="entry name" value="INTEGRAL MEMBRANE PROTEIN"/>
    <property type="match status" value="1"/>
</dbReference>
<protein>
    <submittedName>
        <fullName evidence="3">Uncharacterized protein</fullName>
    </submittedName>
</protein>
<evidence type="ECO:0000256" key="1">
    <source>
        <dbReference type="SAM" id="MobiDB-lite"/>
    </source>
</evidence>
<keyword evidence="2" id="KW-0472">Membrane</keyword>
<sequence>MPYNCSGPQPPISVDPDITGKGVIANYVATAGIAVLLIIIHFFVVYEPALDPFRKTDYPLNQSFRPNPIDTIILRTVRRIPKRLMGARKVRVNSQVGKGFTECILAMSDLQIVTGLSILISGYTQLPQGLSSFHWMVIVDLAWFSSLTHLACLTLLRNHLYNHSMQRIWRLLCMAVLVILLTVALSFTGGYDWTSLDSFYSIHKNTAFNVIRPAMCHPSSSTRSTVTYYAMVFSILLVVFGFVARIIRLHKTISVGVWGKSRARLSIQARRLLSTAFTWCCLGSSHRSLKRTLFYRPLLTTLFVTHLFLDGWSSMFVEVGVPCLIIFLSHLTVNKMCWLVAGFIWGTVRLFGVLNITQQPVYEGGRLSRFRMLQDSDEREAGWGFGQVVAVVLLLAPLITIVKYFTHDDEQPGIVTSCGHHIYELPHVGSQSMNPNTSSTHGTSRRPDDPNNNLDGHVQTIGAVILYFMLMCVLMLILICLASNTANLLDGLQTFYIPIAIALVGIWGVVLFSLTIELDLSHMPLRFQRFLHLVNIAFFMLNAFVVLLRGQLPESYLLASIEICSMSVFAAVFYILCAVFYRIHGTS</sequence>
<keyword evidence="4" id="KW-1185">Reference proteome</keyword>
<dbReference type="PANTHER" id="PTHR37577">
    <property type="entry name" value="INTEGRAL MEMBRANE PROTEIN"/>
    <property type="match status" value="1"/>
</dbReference>
<dbReference type="Proteomes" id="UP001220256">
    <property type="component" value="Unassembled WGS sequence"/>
</dbReference>
<evidence type="ECO:0000256" key="2">
    <source>
        <dbReference type="SAM" id="Phobius"/>
    </source>
</evidence>
<evidence type="ECO:0000313" key="3">
    <source>
        <dbReference type="EMBL" id="KAJ5269537.1"/>
    </source>
</evidence>
<keyword evidence="2" id="KW-0812">Transmembrane</keyword>
<feature type="transmembrane region" description="Helical" evidence="2">
    <location>
        <begin position="556"/>
        <end position="581"/>
    </location>
</feature>
<keyword evidence="2" id="KW-1133">Transmembrane helix</keyword>
<feature type="transmembrane region" description="Helical" evidence="2">
    <location>
        <begin position="24"/>
        <end position="46"/>
    </location>
</feature>
<feature type="transmembrane region" description="Helical" evidence="2">
    <location>
        <begin position="135"/>
        <end position="156"/>
    </location>
</feature>
<evidence type="ECO:0000313" key="4">
    <source>
        <dbReference type="Proteomes" id="UP001220256"/>
    </source>
</evidence>
<proteinExistence type="predicted"/>
<feature type="transmembrane region" description="Helical" evidence="2">
    <location>
        <begin position="464"/>
        <end position="489"/>
    </location>
</feature>
<name>A0ABQ8WHT1_PENCH</name>
<dbReference type="InterPro" id="IPR053018">
    <property type="entry name" value="Elsinochrome_Biosynth-Asso"/>
</dbReference>
<reference evidence="3 4" key="1">
    <citation type="journal article" date="2023" name="IMA Fungus">
        <title>Comparative genomic study of the Penicillium genus elucidates a diverse pangenome and 15 lateral gene transfer events.</title>
        <authorList>
            <person name="Petersen C."/>
            <person name="Sorensen T."/>
            <person name="Nielsen M.R."/>
            <person name="Sondergaard T.E."/>
            <person name="Sorensen J.L."/>
            <person name="Fitzpatrick D.A."/>
            <person name="Frisvad J.C."/>
            <person name="Nielsen K.L."/>
        </authorList>
    </citation>
    <scope>NUCLEOTIDE SEQUENCE [LARGE SCALE GENOMIC DNA]</scope>
    <source>
        <strain evidence="3 4">IBT 3361</strain>
    </source>
</reference>
<feature type="transmembrane region" description="Helical" evidence="2">
    <location>
        <begin position="103"/>
        <end position="123"/>
    </location>
</feature>